<feature type="transmembrane region" description="Helical" evidence="7">
    <location>
        <begin position="137"/>
        <end position="162"/>
    </location>
</feature>
<evidence type="ECO:0000256" key="1">
    <source>
        <dbReference type="ARBA" id="ARBA00004651"/>
    </source>
</evidence>
<protein>
    <submittedName>
        <fullName evidence="9">ABC transporter permease</fullName>
    </submittedName>
</protein>
<accession>A0A7S8E5G1</accession>
<dbReference type="Pfam" id="PF00528">
    <property type="entry name" value="BPD_transp_1"/>
    <property type="match status" value="1"/>
</dbReference>
<proteinExistence type="inferred from homology"/>
<dbReference type="GO" id="GO:0055085">
    <property type="term" value="P:transmembrane transport"/>
    <property type="evidence" value="ECO:0007669"/>
    <property type="project" value="InterPro"/>
</dbReference>
<dbReference type="InterPro" id="IPR045621">
    <property type="entry name" value="BPD_transp_1_N"/>
</dbReference>
<dbReference type="EMBL" id="CP062983">
    <property type="protein sequence ID" value="QPC80644.1"/>
    <property type="molecule type" value="Genomic_DNA"/>
</dbReference>
<evidence type="ECO:0000313" key="10">
    <source>
        <dbReference type="Proteomes" id="UP000594468"/>
    </source>
</evidence>
<dbReference type="CDD" id="cd06261">
    <property type="entry name" value="TM_PBP2"/>
    <property type="match status" value="1"/>
</dbReference>
<dbReference type="Proteomes" id="UP000594468">
    <property type="component" value="Chromosome"/>
</dbReference>
<evidence type="ECO:0000259" key="8">
    <source>
        <dbReference type="PROSITE" id="PS50928"/>
    </source>
</evidence>
<keyword evidence="10" id="KW-1185">Reference proteome</keyword>
<dbReference type="PANTHER" id="PTHR43163:SF6">
    <property type="entry name" value="DIPEPTIDE TRANSPORT SYSTEM PERMEASE PROTEIN DPPB-RELATED"/>
    <property type="match status" value="1"/>
</dbReference>
<feature type="transmembrane region" description="Helical" evidence="7">
    <location>
        <begin position="12"/>
        <end position="30"/>
    </location>
</feature>
<comment type="similarity">
    <text evidence="7">Belongs to the binding-protein-dependent transport system permease family.</text>
</comment>
<dbReference type="PANTHER" id="PTHR43163">
    <property type="entry name" value="DIPEPTIDE TRANSPORT SYSTEM PERMEASE PROTEIN DPPB-RELATED"/>
    <property type="match status" value="1"/>
</dbReference>
<dbReference type="PROSITE" id="PS50928">
    <property type="entry name" value="ABC_TM1"/>
    <property type="match status" value="1"/>
</dbReference>
<keyword evidence="6 7" id="KW-0472">Membrane</keyword>
<dbReference type="GO" id="GO:0005886">
    <property type="term" value="C:plasma membrane"/>
    <property type="evidence" value="ECO:0007669"/>
    <property type="project" value="UniProtKB-SubCell"/>
</dbReference>
<dbReference type="SUPFAM" id="SSF161098">
    <property type="entry name" value="MetI-like"/>
    <property type="match status" value="1"/>
</dbReference>
<dbReference type="KEGG" id="pmet:G4Y79_13075"/>
<evidence type="ECO:0000313" key="9">
    <source>
        <dbReference type="EMBL" id="QPC80644.1"/>
    </source>
</evidence>
<reference evidence="9 10" key="1">
    <citation type="submission" date="2020-02" db="EMBL/GenBank/DDBJ databases">
        <authorList>
            <person name="Zheng R.K."/>
            <person name="Sun C.M."/>
        </authorList>
    </citation>
    <scope>NUCLEOTIDE SEQUENCE [LARGE SCALE GENOMIC DNA]</scope>
    <source>
        <strain evidence="10">rifampicinis</strain>
    </source>
</reference>
<keyword evidence="2 7" id="KW-0813">Transport</keyword>
<organism evidence="9 10">
    <name type="scientific">Phototrophicus methaneseepsis</name>
    <dbReference type="NCBI Taxonomy" id="2710758"/>
    <lineage>
        <taxon>Bacteria</taxon>
        <taxon>Bacillati</taxon>
        <taxon>Chloroflexota</taxon>
        <taxon>Candidatus Thermofontia</taxon>
        <taxon>Phototrophicales</taxon>
        <taxon>Phototrophicaceae</taxon>
        <taxon>Phototrophicus</taxon>
    </lineage>
</organism>
<keyword evidence="5 7" id="KW-1133">Transmembrane helix</keyword>
<evidence type="ECO:0000256" key="7">
    <source>
        <dbReference type="RuleBase" id="RU363032"/>
    </source>
</evidence>
<gene>
    <name evidence="9" type="ORF">G4Y79_13075</name>
</gene>
<comment type="subcellular location">
    <subcellularLocation>
        <location evidence="1 7">Cell membrane</location>
        <topology evidence="1 7">Multi-pass membrane protein</topology>
    </subcellularLocation>
</comment>
<dbReference type="Gene3D" id="1.10.3720.10">
    <property type="entry name" value="MetI-like"/>
    <property type="match status" value="1"/>
</dbReference>
<dbReference type="Pfam" id="PF19300">
    <property type="entry name" value="BPD_transp_1_N"/>
    <property type="match status" value="1"/>
</dbReference>
<dbReference type="InterPro" id="IPR000515">
    <property type="entry name" value="MetI-like"/>
</dbReference>
<feature type="domain" description="ABC transmembrane type-1" evidence="8">
    <location>
        <begin position="98"/>
        <end position="308"/>
    </location>
</feature>
<evidence type="ECO:0000256" key="6">
    <source>
        <dbReference type="ARBA" id="ARBA00023136"/>
    </source>
</evidence>
<feature type="transmembrane region" description="Helical" evidence="7">
    <location>
        <begin position="104"/>
        <end position="125"/>
    </location>
</feature>
<dbReference type="AlphaFoldDB" id="A0A7S8E5G1"/>
<dbReference type="InterPro" id="IPR035906">
    <property type="entry name" value="MetI-like_sf"/>
</dbReference>
<evidence type="ECO:0000256" key="4">
    <source>
        <dbReference type="ARBA" id="ARBA00022692"/>
    </source>
</evidence>
<feature type="transmembrane region" description="Helical" evidence="7">
    <location>
        <begin position="239"/>
        <end position="265"/>
    </location>
</feature>
<evidence type="ECO:0000256" key="5">
    <source>
        <dbReference type="ARBA" id="ARBA00022989"/>
    </source>
</evidence>
<evidence type="ECO:0000256" key="3">
    <source>
        <dbReference type="ARBA" id="ARBA00022475"/>
    </source>
</evidence>
<evidence type="ECO:0000256" key="2">
    <source>
        <dbReference type="ARBA" id="ARBA00022448"/>
    </source>
</evidence>
<keyword evidence="3" id="KW-1003">Cell membrane</keyword>
<feature type="transmembrane region" description="Helical" evidence="7">
    <location>
        <begin position="285"/>
        <end position="311"/>
    </location>
</feature>
<keyword evidence="4 7" id="KW-0812">Transmembrane</keyword>
<feature type="transmembrane region" description="Helical" evidence="7">
    <location>
        <begin position="182"/>
        <end position="201"/>
    </location>
</feature>
<dbReference type="RefSeq" id="WP_195168719.1">
    <property type="nucleotide sequence ID" value="NZ_CP062983.1"/>
</dbReference>
<sequence length="319" mass="35209">MTRYLVQRFISLIPMLVGVSILVFIAIRLVPGDLITAQLGTEAGMLSDAQRASLEAYYGLDKPPVEQYFSWMSDVLRGDLGLSVRQGQPVLSLIFDRFPVTLELAILSVIIALLIGIPLGILSAIYRNSVLDIFARVFAMIGLSVPNFLLGTLVIYVLSVYFGILPTSGNYVEFYEDPSLNLQQIIFPALTLGTSFAASVMRMTRSSMLEVLSEDYIRTARSKGLWESVIIRRHALKNAMIPVVTLVGIEFGYLLGGTFIVEQIFAIPGIGRLTINAITQRDYALVQGVTLFIAVNFVVINLLIDVLYTVIDPRVSYGD</sequence>
<name>A0A7S8E5G1_9CHLR</name>